<name>A0A1V0SAN6_9VIRU</name>
<proteinExistence type="predicted"/>
<reference evidence="1" key="1">
    <citation type="journal article" date="2017" name="Science">
        <title>Giant viruses with an expanded complement of translation system components.</title>
        <authorList>
            <person name="Schulz F."/>
            <person name="Yutin N."/>
            <person name="Ivanova N.N."/>
            <person name="Ortega D.R."/>
            <person name="Lee T.K."/>
            <person name="Vierheilig J."/>
            <person name="Daims H."/>
            <person name="Horn M."/>
            <person name="Wagner M."/>
            <person name="Jensen G.J."/>
            <person name="Kyrpides N.C."/>
            <person name="Koonin E.V."/>
            <person name="Woyke T."/>
        </authorList>
    </citation>
    <scope>NUCLEOTIDE SEQUENCE</scope>
    <source>
        <strain evidence="1">CTV1</strain>
    </source>
</reference>
<accession>A0A1V0SAN6</accession>
<sequence>MKVAYYEENNYHTEILGVFLYYCQMNTINMIVYNDSDKSEYIDYYKKIHNFELKKIDEIKKEYDEYDYIILGTSYSVDRIKDIYSKIYSKMIPVCHLKENIVSDQQCIILTPLNVKNASCNYILPIHNFNPDTSIQKKKNIFTLVGRFKDNNRDTDDLINSLSKCNSQNYEVHLYARHVKFIPKRIFEYSTQNPSKLKIFLKTKTAILEKRIKESKFLLTLVSKNSYYHNDRLSGVIPLAFNYNVPLIMDKNLNNIYGFSSCLTYDNSLSEILEYAIEMSEDVYNSKIKDVMCEKNIIVNKNNITLSKMLK</sequence>
<evidence type="ECO:0000313" key="1">
    <source>
        <dbReference type="EMBL" id="ARF08734.1"/>
    </source>
</evidence>
<organism evidence="1">
    <name type="scientific">Catovirus CTV1</name>
    <dbReference type="NCBI Taxonomy" id="1977631"/>
    <lineage>
        <taxon>Viruses</taxon>
        <taxon>Varidnaviria</taxon>
        <taxon>Bamfordvirae</taxon>
        <taxon>Nucleocytoviricota</taxon>
        <taxon>Megaviricetes</taxon>
        <taxon>Imitervirales</taxon>
        <taxon>Mimiviridae</taxon>
        <taxon>Klosneuvirinae</taxon>
        <taxon>Catovirus</taxon>
    </lineage>
</organism>
<gene>
    <name evidence="1" type="ORF">Catovirus_1_784</name>
</gene>
<protein>
    <submittedName>
        <fullName evidence="1">Uncharacterized protein</fullName>
    </submittedName>
</protein>
<dbReference type="EMBL" id="KY684083">
    <property type="protein sequence ID" value="ARF08734.1"/>
    <property type="molecule type" value="Genomic_DNA"/>
</dbReference>